<comment type="caution">
    <text evidence="2">The sequence shown here is derived from an EMBL/GenBank/DDBJ whole genome shotgun (WGS) entry which is preliminary data.</text>
</comment>
<accession>A0A4Z1ENF0</accession>
<protein>
    <submittedName>
        <fullName evidence="2">Uncharacterized protein</fullName>
    </submittedName>
</protein>
<reference evidence="2 3" key="1">
    <citation type="submission" date="2017-12" db="EMBL/GenBank/DDBJ databases">
        <title>Comparative genomics of Botrytis spp.</title>
        <authorList>
            <person name="Valero-Jimenez C.A."/>
            <person name="Tapia P."/>
            <person name="Veloso J."/>
            <person name="Silva-Moreno E."/>
            <person name="Staats M."/>
            <person name="Valdes J.H."/>
            <person name="Van Kan J.A.L."/>
        </authorList>
    </citation>
    <scope>NUCLEOTIDE SEQUENCE [LARGE SCALE GENOMIC DNA]</scope>
    <source>
        <strain evidence="2 3">Bt9001</strain>
    </source>
</reference>
<evidence type="ECO:0000313" key="3">
    <source>
        <dbReference type="Proteomes" id="UP000297777"/>
    </source>
</evidence>
<feature type="region of interest" description="Disordered" evidence="1">
    <location>
        <begin position="226"/>
        <end position="256"/>
    </location>
</feature>
<keyword evidence="3" id="KW-1185">Reference proteome</keyword>
<evidence type="ECO:0000256" key="1">
    <source>
        <dbReference type="SAM" id="MobiDB-lite"/>
    </source>
</evidence>
<name>A0A4Z1ENF0_9HELO</name>
<dbReference type="OrthoDB" id="3563264at2759"/>
<sequence>MPHSQVLVPLKGSSLSKAYDYIPRNPNEVPGIFKISRDMPDYLVEILLNISLIRNQVLMAPISEGRHVLYQALILHLTKEQQINNNVRRVLKSSDCPSGSPLGSIHKYIAYECEKAVAIIQALTTVAEELELYAMELLTDPQGAINKYPNLKTKDIVHVRKYPFVALVCIEEAVKFSSMDAGGPEIPGFVKDYSKFLPTADDEKRQLRGGRDPRLIGEDEIIAKMASRSTEKRKSTTNNNAGNTASSSSTKAPDNAIDSEPKVELMETSVPGVYVKNSSVIYTITPPQINHLSIMMMAQKQSLEFPARPPLTHVPHRLLRLYKPMGLPTNAARMMHEFQYGFYNLALHLKHIDQGEHEWQNSVFKMMDHPVQKIMNVLLSMSISTIQAAITGKLHTLINQPEAHFNLPKQHRINLMGPDAKQERPVIYVLVHCSAAGLPPTKNQYLKVLQDMEKYNALHFLGSDWEEADAIAKSIDYAETNIHQRDWSAATRNKAMEKWTINSSGSPKPHPRRYSSDKFRRKITEFIQALRKRLTCIPDEDNDKPLSWSIVYSGWSRLELRRQIQHKQHIVGPSIAYLLEAATHNLFPTKKYFLRPLTLVNVMDAGHIRFAEHVIHILTSSYSTTGGLNGVLAGTQGSETQAENYASESTWENGMRALVKQGVYVENEDIIKKQLENREFYQQYAEKGSELRALNEHTRLLDSEKQRLESSYQFAHESITTLIASRLSQVQEEINLVNASCKLGALQALRQRTKIFGDKLLVKQVDSDDNSKGKN</sequence>
<evidence type="ECO:0000313" key="2">
    <source>
        <dbReference type="EMBL" id="TGO10791.1"/>
    </source>
</evidence>
<gene>
    <name evidence="2" type="ORF">BTUL_0125g00040</name>
</gene>
<dbReference type="Proteomes" id="UP000297777">
    <property type="component" value="Unassembled WGS sequence"/>
</dbReference>
<organism evidence="2 3">
    <name type="scientific">Botrytis tulipae</name>
    <dbReference type="NCBI Taxonomy" id="87230"/>
    <lineage>
        <taxon>Eukaryota</taxon>
        <taxon>Fungi</taxon>
        <taxon>Dikarya</taxon>
        <taxon>Ascomycota</taxon>
        <taxon>Pezizomycotina</taxon>
        <taxon>Leotiomycetes</taxon>
        <taxon>Helotiales</taxon>
        <taxon>Sclerotiniaceae</taxon>
        <taxon>Botrytis</taxon>
    </lineage>
</organism>
<feature type="compositionally biased region" description="Low complexity" evidence="1">
    <location>
        <begin position="236"/>
        <end position="250"/>
    </location>
</feature>
<dbReference type="AlphaFoldDB" id="A0A4Z1ENF0"/>
<dbReference type="EMBL" id="PQXH01000125">
    <property type="protein sequence ID" value="TGO10791.1"/>
    <property type="molecule type" value="Genomic_DNA"/>
</dbReference>
<proteinExistence type="predicted"/>